<dbReference type="InterPro" id="IPR000639">
    <property type="entry name" value="Epox_hydrolase-like"/>
</dbReference>
<organism evidence="3 4">
    <name type="scientific">Spongiactinospora rosea</name>
    <dbReference type="NCBI Taxonomy" id="2248750"/>
    <lineage>
        <taxon>Bacteria</taxon>
        <taxon>Bacillati</taxon>
        <taxon>Actinomycetota</taxon>
        <taxon>Actinomycetes</taxon>
        <taxon>Streptosporangiales</taxon>
        <taxon>Streptosporangiaceae</taxon>
        <taxon>Spongiactinospora</taxon>
    </lineage>
</organism>
<proteinExistence type="predicted"/>
<feature type="domain" description="AB hydrolase-1" evidence="2">
    <location>
        <begin position="30"/>
        <end position="139"/>
    </location>
</feature>
<dbReference type="PANTHER" id="PTHR43329">
    <property type="entry name" value="EPOXIDE HYDROLASE"/>
    <property type="match status" value="1"/>
</dbReference>
<dbReference type="PRINTS" id="PR00412">
    <property type="entry name" value="EPOXHYDRLASE"/>
</dbReference>
<dbReference type="AlphaFoldDB" id="A0A366LUE1"/>
<dbReference type="SUPFAM" id="SSF53474">
    <property type="entry name" value="alpha/beta-Hydrolases"/>
    <property type="match status" value="1"/>
</dbReference>
<comment type="caution">
    <text evidence="3">The sequence shown here is derived from an EMBL/GenBank/DDBJ whole genome shotgun (WGS) entry which is preliminary data.</text>
</comment>
<accession>A0A366LUE1</accession>
<dbReference type="Proteomes" id="UP000253303">
    <property type="component" value="Unassembled WGS sequence"/>
</dbReference>
<dbReference type="InterPro" id="IPR029058">
    <property type="entry name" value="AB_hydrolase_fold"/>
</dbReference>
<dbReference type="RefSeq" id="WP_113983597.1">
    <property type="nucleotide sequence ID" value="NZ_QMEY01000013.1"/>
</dbReference>
<keyword evidence="1 3" id="KW-0378">Hydrolase</keyword>
<dbReference type="Pfam" id="PF00561">
    <property type="entry name" value="Abhydrolase_1"/>
    <property type="match status" value="1"/>
</dbReference>
<dbReference type="InterPro" id="IPR000073">
    <property type="entry name" value="AB_hydrolase_1"/>
</dbReference>
<evidence type="ECO:0000259" key="2">
    <source>
        <dbReference type="Pfam" id="PF00561"/>
    </source>
</evidence>
<sequence length="292" mass="31019">MAPTISGFDYQRVRVSGDVALNVAVGGSGPPIVLLHGFPQTHLMWRHVAGDLAADYTVICPDLRGYGASDKPVGADPDLYAKRTMAADVVGLGRALGHERFALAGHDRGALVAFRAGLDHPDVVTHLACLDVLPTLDMWEVMRGTSAAVGFHLYLMAQPPGLPEKMIGAAPDVFFGHFLDVWGGGPGAVPSKVRAAYLAACREAVPSIVADYRASATVDVEHDQVAREAGARLAMPVSVVQQDWGAALGYDARAVWAAWAPDLVHTTVSCGHFMAEEDPELIAGELRGLLRR</sequence>
<evidence type="ECO:0000313" key="3">
    <source>
        <dbReference type="EMBL" id="RBQ17153.1"/>
    </source>
</evidence>
<evidence type="ECO:0000256" key="1">
    <source>
        <dbReference type="ARBA" id="ARBA00022801"/>
    </source>
</evidence>
<dbReference type="GO" id="GO:0016787">
    <property type="term" value="F:hydrolase activity"/>
    <property type="evidence" value="ECO:0007669"/>
    <property type="project" value="UniProtKB-KW"/>
</dbReference>
<dbReference type="OrthoDB" id="9812774at2"/>
<reference evidence="3 4" key="1">
    <citation type="submission" date="2018-06" db="EMBL/GenBank/DDBJ databases">
        <title>Sphaerisporangium craniellae sp. nov., isolated from a marine sponge in the South China Sea.</title>
        <authorList>
            <person name="Li L."/>
        </authorList>
    </citation>
    <scope>NUCLEOTIDE SEQUENCE [LARGE SCALE GENOMIC DNA]</scope>
    <source>
        <strain evidence="3 4">LHW63015</strain>
    </source>
</reference>
<protein>
    <submittedName>
        <fullName evidence="3">Alpha/beta hydrolase</fullName>
    </submittedName>
</protein>
<name>A0A366LUE1_9ACTN</name>
<dbReference type="EMBL" id="QMEY01000013">
    <property type="protein sequence ID" value="RBQ17153.1"/>
    <property type="molecule type" value="Genomic_DNA"/>
</dbReference>
<gene>
    <name evidence="3" type="ORF">DP939_27135</name>
</gene>
<dbReference type="Gene3D" id="3.40.50.1820">
    <property type="entry name" value="alpha/beta hydrolase"/>
    <property type="match status" value="1"/>
</dbReference>
<keyword evidence="4" id="KW-1185">Reference proteome</keyword>
<evidence type="ECO:0000313" key="4">
    <source>
        <dbReference type="Proteomes" id="UP000253303"/>
    </source>
</evidence>